<keyword evidence="2" id="KW-1185">Reference proteome</keyword>
<comment type="caution">
    <text evidence="1">The sequence shown here is derived from an EMBL/GenBank/DDBJ whole genome shotgun (WGS) entry which is preliminary data.</text>
</comment>
<sequence length="159" mass="18759">MTEIVRIKQTHHAVCIDQCKDRGQKVKLQLQGFKRENRVIIKSDNLCPNKKMCDCFIFIKDNFFIVVVCEIKSKNFSIDDVFEKISNGSYECEKIFNEYVGSGKKFVFYPIFLYESVRSPNDLKILRSKRIRFNGKKDEMIICEEGKKELNFIISKYSK</sequence>
<dbReference type="Proteomes" id="UP001524383">
    <property type="component" value="Unassembled WGS sequence"/>
</dbReference>
<reference evidence="1 2" key="1">
    <citation type="submission" date="2019-08" db="EMBL/GenBank/DDBJ databases">
        <authorList>
            <person name="Chen S.-C."/>
            <person name="Lai M.-C."/>
            <person name="You Y.-T."/>
        </authorList>
    </citation>
    <scope>NUCLEOTIDE SEQUENCE [LARGE SCALE GENOMIC DNA]</scope>
    <source>
        <strain evidence="1 2">P2F9704a</strain>
    </source>
</reference>
<accession>A0ABD4THJ5</accession>
<evidence type="ECO:0000313" key="2">
    <source>
        <dbReference type="Proteomes" id="UP001524383"/>
    </source>
</evidence>
<protein>
    <submittedName>
        <fullName evidence="1">Uncharacterized protein</fullName>
    </submittedName>
</protein>
<organism evidence="1 2">
    <name type="scientific">Methanocalculus taiwanensis</name>
    <dbReference type="NCBI Taxonomy" id="106207"/>
    <lineage>
        <taxon>Archaea</taxon>
        <taxon>Methanobacteriati</taxon>
        <taxon>Methanobacteriota</taxon>
        <taxon>Stenosarchaea group</taxon>
        <taxon>Methanomicrobia</taxon>
        <taxon>Methanomicrobiales</taxon>
        <taxon>Methanocalculaceae</taxon>
        <taxon>Methanocalculus</taxon>
    </lineage>
</organism>
<dbReference type="AlphaFoldDB" id="A0ABD4THJ5"/>
<dbReference type="RefSeq" id="WP_255331670.1">
    <property type="nucleotide sequence ID" value="NZ_VOTZ01000003.1"/>
</dbReference>
<proteinExistence type="predicted"/>
<gene>
    <name evidence="1" type="ORF">FTO68_01930</name>
</gene>
<evidence type="ECO:0000313" key="1">
    <source>
        <dbReference type="EMBL" id="MCQ1537752.1"/>
    </source>
</evidence>
<name>A0ABD4THJ5_9EURY</name>
<dbReference type="EMBL" id="VOTZ01000003">
    <property type="protein sequence ID" value="MCQ1537752.1"/>
    <property type="molecule type" value="Genomic_DNA"/>
</dbReference>